<proteinExistence type="predicted"/>
<feature type="compositionally biased region" description="Basic and acidic residues" evidence="1">
    <location>
        <begin position="67"/>
        <end position="81"/>
    </location>
</feature>
<sequence>MPGSARTNSFADRINRAFVMAGHAQRAACAVTDPSNQPGSFPNPAFDPAAAIGPDGRAAGEASDPTAHLEPRGRGVEHVHDPGSYFTRRAHARRLGIAGDGLRPGQPGTIRLPGNA</sequence>
<protein>
    <submittedName>
        <fullName evidence="2">Uncharacterized protein</fullName>
    </submittedName>
</protein>
<name>A0A1T3P637_9ACTN</name>
<dbReference type="AlphaFoldDB" id="A0A1T3P637"/>
<comment type="caution">
    <text evidence="2">The sequence shown here is derived from an EMBL/GenBank/DDBJ whole genome shotgun (WGS) entry which is preliminary data.</text>
</comment>
<accession>A0A1T3P637</accession>
<reference evidence="2 3" key="1">
    <citation type="submission" date="2017-03" db="EMBL/GenBank/DDBJ databases">
        <title>Draft genome sequence of Streptomyces scabrisporus NF3, endophyte isolated from Amphipterygium adstringens.</title>
        <authorList>
            <person name="Vazquez M."/>
            <person name="Ceapa C.D."/>
            <person name="Rodriguez Luna D."/>
            <person name="Sanchez Esquivel S."/>
        </authorList>
    </citation>
    <scope>NUCLEOTIDE SEQUENCE [LARGE SCALE GENOMIC DNA]</scope>
    <source>
        <strain evidence="2 3">NF3</strain>
    </source>
</reference>
<gene>
    <name evidence="2" type="ORF">B4N89_29525</name>
</gene>
<dbReference type="Proteomes" id="UP000190037">
    <property type="component" value="Unassembled WGS sequence"/>
</dbReference>
<evidence type="ECO:0000256" key="1">
    <source>
        <dbReference type="SAM" id="MobiDB-lite"/>
    </source>
</evidence>
<organism evidence="2 3">
    <name type="scientific">Embleya scabrispora</name>
    <dbReference type="NCBI Taxonomy" id="159449"/>
    <lineage>
        <taxon>Bacteria</taxon>
        <taxon>Bacillati</taxon>
        <taxon>Actinomycetota</taxon>
        <taxon>Actinomycetes</taxon>
        <taxon>Kitasatosporales</taxon>
        <taxon>Streptomycetaceae</taxon>
        <taxon>Embleya</taxon>
    </lineage>
</organism>
<evidence type="ECO:0000313" key="2">
    <source>
        <dbReference type="EMBL" id="OPC84513.1"/>
    </source>
</evidence>
<dbReference type="EMBL" id="MWQN01000001">
    <property type="protein sequence ID" value="OPC84513.1"/>
    <property type="molecule type" value="Genomic_DNA"/>
</dbReference>
<keyword evidence="3" id="KW-1185">Reference proteome</keyword>
<feature type="region of interest" description="Disordered" evidence="1">
    <location>
        <begin position="31"/>
        <end position="82"/>
    </location>
</feature>
<evidence type="ECO:0000313" key="3">
    <source>
        <dbReference type="Proteomes" id="UP000190037"/>
    </source>
</evidence>
<dbReference type="STRING" id="159449.B4N89_29525"/>